<evidence type="ECO:0000313" key="7">
    <source>
        <dbReference type="EMBL" id="KAL2097052.1"/>
    </source>
</evidence>
<keyword evidence="8" id="KW-1185">Reference proteome</keyword>
<proteinExistence type="predicted"/>
<dbReference type="InterPro" id="IPR050671">
    <property type="entry name" value="CD300_family_receptors"/>
</dbReference>
<reference evidence="7 8" key="1">
    <citation type="submission" date="2024-09" db="EMBL/GenBank/DDBJ databases">
        <title>A chromosome-level genome assembly of Gray's grenadier anchovy, Coilia grayii.</title>
        <authorList>
            <person name="Fu Z."/>
        </authorList>
    </citation>
    <scope>NUCLEOTIDE SEQUENCE [LARGE SCALE GENOMIC DNA]</scope>
    <source>
        <strain evidence="7">G4</strain>
        <tissue evidence="7">Muscle</tissue>
    </source>
</reference>
<evidence type="ECO:0000256" key="2">
    <source>
        <dbReference type="ARBA" id="ARBA00022692"/>
    </source>
</evidence>
<dbReference type="Pfam" id="PF07686">
    <property type="entry name" value="V-set"/>
    <property type="match status" value="1"/>
</dbReference>
<evidence type="ECO:0000256" key="3">
    <source>
        <dbReference type="ARBA" id="ARBA00023136"/>
    </source>
</evidence>
<dbReference type="PANTHER" id="PTHR11860">
    <property type="entry name" value="POLYMERIC-IMMUNOGLOBULIN RECEPTOR"/>
    <property type="match status" value="1"/>
</dbReference>
<dbReference type="GO" id="GO:0016020">
    <property type="term" value="C:membrane"/>
    <property type="evidence" value="ECO:0007669"/>
    <property type="project" value="UniProtKB-SubCell"/>
</dbReference>
<dbReference type="InterPro" id="IPR036179">
    <property type="entry name" value="Ig-like_dom_sf"/>
</dbReference>
<evidence type="ECO:0000256" key="5">
    <source>
        <dbReference type="SAM" id="SignalP"/>
    </source>
</evidence>
<dbReference type="Gene3D" id="2.60.40.10">
    <property type="entry name" value="Immunoglobulins"/>
    <property type="match status" value="2"/>
</dbReference>
<feature type="transmembrane region" description="Helical" evidence="4">
    <location>
        <begin position="197"/>
        <end position="219"/>
    </location>
</feature>
<comment type="caution">
    <text evidence="7">The sequence shown here is derived from an EMBL/GenBank/DDBJ whole genome shotgun (WGS) entry which is preliminary data.</text>
</comment>
<dbReference type="SMART" id="SM00409">
    <property type="entry name" value="IG"/>
    <property type="match status" value="1"/>
</dbReference>
<protein>
    <recommendedName>
        <fullName evidence="6">Ig-like domain-containing protein</fullName>
    </recommendedName>
</protein>
<evidence type="ECO:0000256" key="4">
    <source>
        <dbReference type="SAM" id="Phobius"/>
    </source>
</evidence>
<dbReference type="SUPFAM" id="SSF48726">
    <property type="entry name" value="Immunoglobulin"/>
    <property type="match status" value="1"/>
</dbReference>
<gene>
    <name evidence="7" type="ORF">ACEWY4_006259</name>
</gene>
<feature type="domain" description="Ig-like" evidence="6">
    <location>
        <begin position="95"/>
        <end position="184"/>
    </location>
</feature>
<keyword evidence="3 4" id="KW-0472">Membrane</keyword>
<dbReference type="EMBL" id="JBHFQA010000006">
    <property type="protein sequence ID" value="KAL2097052.1"/>
    <property type="molecule type" value="Genomic_DNA"/>
</dbReference>
<dbReference type="InterPro" id="IPR013106">
    <property type="entry name" value="Ig_V-set"/>
</dbReference>
<evidence type="ECO:0000256" key="1">
    <source>
        <dbReference type="ARBA" id="ARBA00004370"/>
    </source>
</evidence>
<name>A0ABD1KD49_9TELE</name>
<accession>A0ABD1KD49</accession>
<dbReference type="InterPro" id="IPR007110">
    <property type="entry name" value="Ig-like_dom"/>
</dbReference>
<sequence length="249" mass="27533">MCLVLIGLGVLLLIPVYRDHRKYLCQGFEWLLCNTVAYTGDSKEDVEVTDFPLQNMFTVTMSNMPPGGAHYWCAVDIGGATDDKAYFKLSVTEDPDLSVDESVISGEVGGNVSVQCHYSHRYQKEKKRWCRFRDALCVSVGGSDPQVMDNRAGTLSVVMTGLNEADTGWYWCEVGDLQTPVYLNITRESTKGKRKEASVVIAVAFGLLFILAVVSAIAWRESYKTRGSGIGSVQQGQQVEDHRVSAAVW</sequence>
<dbReference type="InterPro" id="IPR003599">
    <property type="entry name" value="Ig_sub"/>
</dbReference>
<dbReference type="CDD" id="cd05716">
    <property type="entry name" value="IgV_pIgR_like"/>
    <property type="match status" value="1"/>
</dbReference>
<evidence type="ECO:0000259" key="6">
    <source>
        <dbReference type="PROSITE" id="PS50835"/>
    </source>
</evidence>
<dbReference type="PROSITE" id="PS50835">
    <property type="entry name" value="IG_LIKE"/>
    <property type="match status" value="1"/>
</dbReference>
<dbReference type="AlphaFoldDB" id="A0ABD1KD49"/>
<feature type="chain" id="PRO_5044822713" description="Ig-like domain-containing protein" evidence="5">
    <location>
        <begin position="19"/>
        <end position="249"/>
    </location>
</feature>
<keyword evidence="5" id="KW-0732">Signal</keyword>
<organism evidence="7 8">
    <name type="scientific">Coilia grayii</name>
    <name type="common">Gray's grenadier anchovy</name>
    <dbReference type="NCBI Taxonomy" id="363190"/>
    <lineage>
        <taxon>Eukaryota</taxon>
        <taxon>Metazoa</taxon>
        <taxon>Chordata</taxon>
        <taxon>Craniata</taxon>
        <taxon>Vertebrata</taxon>
        <taxon>Euteleostomi</taxon>
        <taxon>Actinopterygii</taxon>
        <taxon>Neopterygii</taxon>
        <taxon>Teleostei</taxon>
        <taxon>Clupei</taxon>
        <taxon>Clupeiformes</taxon>
        <taxon>Clupeoidei</taxon>
        <taxon>Engraulidae</taxon>
        <taxon>Coilinae</taxon>
        <taxon>Coilia</taxon>
    </lineage>
</organism>
<comment type="subcellular location">
    <subcellularLocation>
        <location evidence="1">Membrane</location>
    </subcellularLocation>
</comment>
<dbReference type="Proteomes" id="UP001591681">
    <property type="component" value="Unassembled WGS sequence"/>
</dbReference>
<dbReference type="InterPro" id="IPR013783">
    <property type="entry name" value="Ig-like_fold"/>
</dbReference>
<evidence type="ECO:0000313" key="8">
    <source>
        <dbReference type="Proteomes" id="UP001591681"/>
    </source>
</evidence>
<keyword evidence="4" id="KW-1133">Transmembrane helix</keyword>
<dbReference type="PANTHER" id="PTHR11860:SF87">
    <property type="entry name" value="CMRF35-LIKE MOLECULE 8"/>
    <property type="match status" value="1"/>
</dbReference>
<keyword evidence="2 4" id="KW-0812">Transmembrane</keyword>
<feature type="signal peptide" evidence="5">
    <location>
        <begin position="1"/>
        <end position="18"/>
    </location>
</feature>